<dbReference type="PANTHER" id="PTHR43135:SF3">
    <property type="entry name" value="ALPHA-D-RIBOSE 1-METHYLPHOSPHONATE 5-TRIPHOSPHATE DIPHOSPHATASE"/>
    <property type="match status" value="1"/>
</dbReference>
<dbReference type="InterPro" id="IPR006680">
    <property type="entry name" value="Amidohydro-rel"/>
</dbReference>
<accession>A0A7K1GEY8</accession>
<evidence type="ECO:0000259" key="1">
    <source>
        <dbReference type="Pfam" id="PF01979"/>
    </source>
</evidence>
<feature type="domain" description="Amidohydrolase-related" evidence="1">
    <location>
        <begin position="72"/>
        <end position="376"/>
    </location>
</feature>
<keyword evidence="2" id="KW-0378">Hydrolase</keyword>
<dbReference type="InterPro" id="IPR011059">
    <property type="entry name" value="Metal-dep_hydrolase_composite"/>
</dbReference>
<evidence type="ECO:0000313" key="3">
    <source>
        <dbReference type="Proteomes" id="UP000447545"/>
    </source>
</evidence>
<gene>
    <name evidence="2" type="ORF">F1003_12020</name>
</gene>
<dbReference type="SUPFAM" id="SSF51338">
    <property type="entry name" value="Composite domain of metallo-dependent hydrolases"/>
    <property type="match status" value="1"/>
</dbReference>
<reference evidence="2 3" key="1">
    <citation type="submission" date="2019-11" db="EMBL/GenBank/DDBJ databases">
        <title>Winogradskyella ouciana sp. nov., isolated from the hadal seawater of the Mariana Trench.</title>
        <authorList>
            <person name="Liu R."/>
        </authorList>
    </citation>
    <scope>NUCLEOTIDE SEQUENCE [LARGE SCALE GENOMIC DNA]</scope>
    <source>
        <strain evidence="2 3">ZXX205</strain>
    </source>
</reference>
<dbReference type="Gene3D" id="3.30.110.90">
    <property type="entry name" value="Amidohydrolase"/>
    <property type="match status" value="1"/>
</dbReference>
<dbReference type="Proteomes" id="UP000447545">
    <property type="component" value="Unassembled WGS sequence"/>
</dbReference>
<dbReference type="Gene3D" id="3.40.50.10910">
    <property type="entry name" value="Amidohydrolase"/>
    <property type="match status" value="1"/>
</dbReference>
<dbReference type="SUPFAM" id="SSF51556">
    <property type="entry name" value="Metallo-dependent hydrolases"/>
    <property type="match status" value="1"/>
</dbReference>
<comment type="caution">
    <text evidence="2">The sequence shown here is derived from an EMBL/GenBank/DDBJ whole genome shotgun (WGS) entry which is preliminary data.</text>
</comment>
<evidence type="ECO:0000313" key="2">
    <source>
        <dbReference type="EMBL" id="MTE27661.1"/>
    </source>
</evidence>
<dbReference type="RefSeq" id="WP_155089684.1">
    <property type="nucleotide sequence ID" value="NZ_WJYA01000007.1"/>
</dbReference>
<dbReference type="EMBL" id="WJYA01000007">
    <property type="protein sequence ID" value="MTE27661.1"/>
    <property type="molecule type" value="Genomic_DNA"/>
</dbReference>
<dbReference type="InterPro" id="IPR051781">
    <property type="entry name" value="Metallo-dep_Hydrolase"/>
</dbReference>
<protein>
    <submittedName>
        <fullName evidence="2">Amidohydrolase family protein</fullName>
    </submittedName>
</protein>
<proteinExistence type="predicted"/>
<dbReference type="PANTHER" id="PTHR43135">
    <property type="entry name" value="ALPHA-D-RIBOSE 1-METHYLPHOSPHONATE 5-TRIPHOSPHATE DIPHOSPHATASE"/>
    <property type="match status" value="1"/>
</dbReference>
<dbReference type="AlphaFoldDB" id="A0A7K1GEY8"/>
<dbReference type="InterPro" id="IPR032466">
    <property type="entry name" value="Metal_Hydrolase"/>
</dbReference>
<sequence>MYKIKLVGVLLVFVFVGNTQNSFIVENVKVFDGEIVIESTSVKVEDGIITEISKSIKASDGYEVIDGNGKTLMPALSNAHVHAWGPQSLEEAAKAGVLNVMDMHGVETYQSAMRQLKDSTNYARYYVAGYAATAPEGHGTQYGFPVPTLMKPEEAKKFIDDRVKANVDYIKIIVEPWKATLDSVTVAQLIKEAHKAERIAVVHVSRLDNAVDAISNDADGLVHIWWDKELEASQLKKLSEEKSFFVIPTLLTTIEVFKVMGSGAAQFLSKEQLFLEVKKMHEAGIPILAGTDPPNANINYGTDLYKELQLLSESGLSNVEVLKAGTSNITKAFGLDNVGYIKVGYKADLVLVNGDVTKDISLLNNEKTVWKEGKLVKQ</sequence>
<organism evidence="2 3">
    <name type="scientific">Winogradskyella ouciana</name>
    <dbReference type="NCBI Taxonomy" id="2608631"/>
    <lineage>
        <taxon>Bacteria</taxon>
        <taxon>Pseudomonadati</taxon>
        <taxon>Bacteroidota</taxon>
        <taxon>Flavobacteriia</taxon>
        <taxon>Flavobacteriales</taxon>
        <taxon>Flavobacteriaceae</taxon>
        <taxon>Winogradskyella</taxon>
    </lineage>
</organism>
<name>A0A7K1GEY8_9FLAO</name>
<dbReference type="Gene3D" id="2.30.40.10">
    <property type="entry name" value="Urease, subunit C, domain 1"/>
    <property type="match status" value="1"/>
</dbReference>
<dbReference type="Pfam" id="PF01979">
    <property type="entry name" value="Amidohydro_1"/>
    <property type="match status" value="1"/>
</dbReference>
<dbReference type="GO" id="GO:0016810">
    <property type="term" value="F:hydrolase activity, acting on carbon-nitrogen (but not peptide) bonds"/>
    <property type="evidence" value="ECO:0007669"/>
    <property type="project" value="InterPro"/>
</dbReference>
<dbReference type="Gene3D" id="1.20.58.520">
    <property type="entry name" value="Amidohydrolase"/>
    <property type="match status" value="1"/>
</dbReference>
<keyword evidence="3" id="KW-1185">Reference proteome</keyword>